<dbReference type="PANTHER" id="PTHR36306:SF1">
    <property type="entry name" value="ALPHA-AMYLASE-RELATED"/>
    <property type="match status" value="1"/>
</dbReference>
<gene>
    <name evidence="4" type="ORF">JL102_07515</name>
</gene>
<protein>
    <recommendedName>
        <fullName evidence="3">Glycoside hydrolase family 57 N-terminal domain-containing protein</fullName>
    </recommendedName>
</protein>
<dbReference type="PANTHER" id="PTHR36306">
    <property type="entry name" value="ALPHA-AMYLASE-RELATED-RELATED"/>
    <property type="match status" value="1"/>
</dbReference>
<evidence type="ECO:0000313" key="4">
    <source>
        <dbReference type="EMBL" id="MBL3655972.1"/>
    </source>
</evidence>
<dbReference type="InterPro" id="IPR011330">
    <property type="entry name" value="Glyco_hydro/deAcase_b/a-brl"/>
</dbReference>
<sequence>METCLIFTFHSPLQLSDYSFFDIGKKKPYFDEAHTHQRFKSNYKSIFKPAINGILDLLTRRDFKCSIYMSGTFLTALHRSEPTTMDKLKKLIHDGKVTILGGTSHESIASLFSKSLFQYQLIAHKKLIEQFFGVSPTILNNTENIHYNDLLTTIEECGYKALVTESLNWYLHGNSPYQVFKAPKHNVSILLNQSPTPVETAKENGLITRHIDPLLATYDNWKQHIVNIMKQSEQLITAEEALKKFKPTSTYSIPMPIGRKRPQVGISSFTENAMQKEVITKLLLMEKKIKEALNTNLLYELSKFTSGDYFLDMNYKTITATEKQPYDYYISMMNMLSDFEIKKINQLP</sequence>
<organism evidence="4 5">
    <name type="scientific">Fulvivirga sediminis</name>
    <dbReference type="NCBI Taxonomy" id="2803949"/>
    <lineage>
        <taxon>Bacteria</taxon>
        <taxon>Pseudomonadati</taxon>
        <taxon>Bacteroidota</taxon>
        <taxon>Cytophagia</taxon>
        <taxon>Cytophagales</taxon>
        <taxon>Fulvivirgaceae</taxon>
        <taxon>Fulvivirga</taxon>
    </lineage>
</organism>
<dbReference type="GO" id="GO:0003824">
    <property type="term" value="F:catalytic activity"/>
    <property type="evidence" value="ECO:0007669"/>
    <property type="project" value="InterPro"/>
</dbReference>
<accession>A0A937F6L4</accession>
<evidence type="ECO:0000259" key="3">
    <source>
        <dbReference type="Pfam" id="PF03065"/>
    </source>
</evidence>
<comment type="similarity">
    <text evidence="1">Belongs to the glycosyl hydrolase 57 family.</text>
</comment>
<dbReference type="Gene3D" id="3.20.110.20">
    <property type="match status" value="1"/>
</dbReference>
<keyword evidence="5" id="KW-1185">Reference proteome</keyword>
<evidence type="ECO:0000256" key="1">
    <source>
        <dbReference type="ARBA" id="ARBA00006821"/>
    </source>
</evidence>
<name>A0A937F6L4_9BACT</name>
<dbReference type="Proteomes" id="UP000659388">
    <property type="component" value="Unassembled WGS sequence"/>
</dbReference>
<evidence type="ECO:0000313" key="5">
    <source>
        <dbReference type="Proteomes" id="UP000659388"/>
    </source>
</evidence>
<keyword evidence="2" id="KW-0119">Carbohydrate metabolism</keyword>
<dbReference type="Pfam" id="PF03065">
    <property type="entry name" value="Glyco_hydro_57"/>
    <property type="match status" value="1"/>
</dbReference>
<comment type="caution">
    <text evidence="4">The sequence shown here is derived from an EMBL/GenBank/DDBJ whole genome shotgun (WGS) entry which is preliminary data.</text>
</comment>
<dbReference type="AlphaFoldDB" id="A0A937F6L4"/>
<dbReference type="RefSeq" id="WP_202243658.1">
    <property type="nucleotide sequence ID" value="NZ_JAESIY010000003.1"/>
</dbReference>
<proteinExistence type="inferred from homology"/>
<dbReference type="EMBL" id="JAESIY010000003">
    <property type="protein sequence ID" value="MBL3655972.1"/>
    <property type="molecule type" value="Genomic_DNA"/>
</dbReference>
<evidence type="ECO:0000256" key="2">
    <source>
        <dbReference type="ARBA" id="ARBA00023277"/>
    </source>
</evidence>
<dbReference type="GO" id="GO:0005975">
    <property type="term" value="P:carbohydrate metabolic process"/>
    <property type="evidence" value="ECO:0007669"/>
    <property type="project" value="InterPro"/>
</dbReference>
<dbReference type="InterPro" id="IPR052046">
    <property type="entry name" value="GH57_Enzymes"/>
</dbReference>
<dbReference type="InterPro" id="IPR004300">
    <property type="entry name" value="Glyco_hydro_57_N"/>
</dbReference>
<reference evidence="4" key="1">
    <citation type="submission" date="2021-01" db="EMBL/GenBank/DDBJ databases">
        <title>Fulvivirga kasyanovii gen. nov., sp nov., a novel member of the phylum Bacteroidetes isolated from seawater in a mussel farm.</title>
        <authorList>
            <person name="Zhao L.-H."/>
            <person name="Wang Z.-J."/>
        </authorList>
    </citation>
    <scope>NUCLEOTIDE SEQUENCE</scope>
    <source>
        <strain evidence="4">2943</strain>
    </source>
</reference>
<dbReference type="SUPFAM" id="SSF88713">
    <property type="entry name" value="Glycoside hydrolase/deacetylase"/>
    <property type="match status" value="1"/>
</dbReference>
<feature type="domain" description="Glycoside hydrolase family 57 N-terminal" evidence="3">
    <location>
        <begin position="6"/>
        <end position="192"/>
    </location>
</feature>